<evidence type="ECO:0000256" key="1">
    <source>
        <dbReference type="SAM" id="MobiDB-lite"/>
    </source>
</evidence>
<dbReference type="InterPro" id="IPR012337">
    <property type="entry name" value="RNaseH-like_sf"/>
</dbReference>
<dbReference type="Proteomes" id="UP001153954">
    <property type="component" value="Unassembled WGS sequence"/>
</dbReference>
<dbReference type="GO" id="GO:0004523">
    <property type="term" value="F:RNA-DNA hybrid ribonuclease activity"/>
    <property type="evidence" value="ECO:0007669"/>
    <property type="project" value="InterPro"/>
</dbReference>
<organism evidence="3 4">
    <name type="scientific">Euphydryas editha</name>
    <name type="common">Edith's checkerspot</name>
    <dbReference type="NCBI Taxonomy" id="104508"/>
    <lineage>
        <taxon>Eukaryota</taxon>
        <taxon>Metazoa</taxon>
        <taxon>Ecdysozoa</taxon>
        <taxon>Arthropoda</taxon>
        <taxon>Hexapoda</taxon>
        <taxon>Insecta</taxon>
        <taxon>Pterygota</taxon>
        <taxon>Neoptera</taxon>
        <taxon>Endopterygota</taxon>
        <taxon>Lepidoptera</taxon>
        <taxon>Glossata</taxon>
        <taxon>Ditrysia</taxon>
        <taxon>Papilionoidea</taxon>
        <taxon>Nymphalidae</taxon>
        <taxon>Nymphalinae</taxon>
        <taxon>Euphydryas</taxon>
    </lineage>
</organism>
<keyword evidence="4" id="KW-1185">Reference proteome</keyword>
<sequence length="658" mass="73545">MLHRCRNIKYVRITLHVSAICKKAADIYKQLACAARVSWGLNGEIVRIIYVAVIEPIVLYAASAWSHAAEKLSIRKQLNSLQRGFAQKICKAYRTVSLTSALVLAGLLPLDLRIREAAILYKTKKGHYEDFLPPGRELERRVGPLQNPRPSQLKTTEYECLLSLNPETLEEHHIVGPLIYTDGSKIDGKVGAALTWWDQGREVRYSTFRLEPHNTVFQSEMYALFRAVDMVRKSKESSINILSDSRSSLDLLKSPLATHPLAIEMKRCIRQIHEENRSVRFFWLKAHVGTPGNERADELAKKAALMKKSAPDYDKVPILYILTGHGGFAAYLHRFHLKDSPSCVCDPNCEETVLHILLECPRFDKGRMDLEIKIQRKLDQPSLHTILENEADRTSFLAFARHAVVIAAKRNGSTALPPTPLSVPQAQNTITAIPHLHPTPNPNTQTGSATPLQESPTRASLSLRLQAIPSALQKLFQGRTTQNTPPPPTQSKTLESLLGEGNGSGEVGIRTRCVALFMDGEAERIGISFCRSEGLDRLVVSPGLALLIKGSTRKTSFKRTKIDALVQKQDDDSTYRLVWLHNKAIALFEWGEESAFAQASSWLQRQGELPGATPGRISVDSMRVGYDKGDVADRYGCLMASKIHEVIVYEDRGRIWDI</sequence>
<reference evidence="3" key="1">
    <citation type="submission" date="2022-03" db="EMBL/GenBank/DDBJ databases">
        <authorList>
            <person name="Tunstrom K."/>
        </authorList>
    </citation>
    <scope>NUCLEOTIDE SEQUENCE</scope>
</reference>
<proteinExistence type="predicted"/>
<dbReference type="GO" id="GO:0003676">
    <property type="term" value="F:nucleic acid binding"/>
    <property type="evidence" value="ECO:0007669"/>
    <property type="project" value="InterPro"/>
</dbReference>
<dbReference type="Pfam" id="PF00075">
    <property type="entry name" value="RNase_H"/>
    <property type="match status" value="1"/>
</dbReference>
<feature type="compositionally biased region" description="Polar residues" evidence="1">
    <location>
        <begin position="442"/>
        <end position="454"/>
    </location>
</feature>
<dbReference type="EMBL" id="CAKOGL010000024">
    <property type="protein sequence ID" value="CAH2101627.1"/>
    <property type="molecule type" value="Genomic_DNA"/>
</dbReference>
<name>A0AAU9UU95_EUPED</name>
<protein>
    <recommendedName>
        <fullName evidence="2">RNase H type-1 domain-containing protein</fullName>
    </recommendedName>
</protein>
<dbReference type="CDD" id="cd09276">
    <property type="entry name" value="Rnase_HI_RT_non_LTR"/>
    <property type="match status" value="1"/>
</dbReference>
<evidence type="ECO:0000313" key="4">
    <source>
        <dbReference type="Proteomes" id="UP001153954"/>
    </source>
</evidence>
<dbReference type="AlphaFoldDB" id="A0AAU9UU95"/>
<evidence type="ECO:0000313" key="3">
    <source>
        <dbReference type="EMBL" id="CAH2101627.1"/>
    </source>
</evidence>
<feature type="region of interest" description="Disordered" evidence="1">
    <location>
        <begin position="434"/>
        <end position="454"/>
    </location>
</feature>
<dbReference type="Gene3D" id="3.30.420.10">
    <property type="entry name" value="Ribonuclease H-like superfamily/Ribonuclease H"/>
    <property type="match status" value="1"/>
</dbReference>
<dbReference type="SUPFAM" id="SSF53098">
    <property type="entry name" value="Ribonuclease H-like"/>
    <property type="match status" value="1"/>
</dbReference>
<evidence type="ECO:0000259" key="2">
    <source>
        <dbReference type="PROSITE" id="PS50879"/>
    </source>
</evidence>
<dbReference type="InterPro" id="IPR036397">
    <property type="entry name" value="RNaseH_sf"/>
</dbReference>
<comment type="caution">
    <text evidence="3">The sequence shown here is derived from an EMBL/GenBank/DDBJ whole genome shotgun (WGS) entry which is preliminary data.</text>
</comment>
<dbReference type="InterPro" id="IPR002156">
    <property type="entry name" value="RNaseH_domain"/>
</dbReference>
<accession>A0AAU9UU95</accession>
<dbReference type="PROSITE" id="PS50879">
    <property type="entry name" value="RNASE_H_1"/>
    <property type="match status" value="1"/>
</dbReference>
<gene>
    <name evidence="3" type="ORF">EEDITHA_LOCUS16361</name>
</gene>
<feature type="domain" description="RNase H type-1" evidence="2">
    <location>
        <begin position="173"/>
        <end position="305"/>
    </location>
</feature>